<sequence length="104" mass="12199">MHTYRVYRNITYISKSLNLKEEEINLAKAVALFHDIGRFEQLKQYKTFLDGKSESHSEIGLKILYEKGILNRTEEREILITAIKFHNVREIPKNLNTEELSFAG</sequence>
<evidence type="ECO:0000259" key="1">
    <source>
        <dbReference type="Pfam" id="PF01966"/>
    </source>
</evidence>
<dbReference type="AlphaFoldDB" id="A0A098EBK4"/>
<accession>A0A098EBK4</accession>
<evidence type="ECO:0000313" key="2">
    <source>
        <dbReference type="EMBL" id="CEG12874.1"/>
    </source>
</evidence>
<dbReference type="CDD" id="cd00077">
    <property type="entry name" value="HDc"/>
    <property type="match status" value="1"/>
</dbReference>
<dbReference type="SUPFAM" id="SSF109604">
    <property type="entry name" value="HD-domain/PDEase-like"/>
    <property type="match status" value="1"/>
</dbReference>
<feature type="domain" description="HD" evidence="1">
    <location>
        <begin position="2"/>
        <end position="93"/>
    </location>
</feature>
<dbReference type="EMBL" id="CCXY01000206">
    <property type="protein sequence ID" value="CEG12874.1"/>
    <property type="molecule type" value="Genomic_DNA"/>
</dbReference>
<dbReference type="Gene3D" id="1.10.3210.10">
    <property type="entry name" value="Hypothetical protein af1432"/>
    <property type="match status" value="1"/>
</dbReference>
<reference evidence="2" key="1">
    <citation type="submission" date="2014-09" db="EMBL/GenBank/DDBJ databases">
        <authorList>
            <person name="Probst J Alexander"/>
        </authorList>
    </citation>
    <scope>NUCLEOTIDE SEQUENCE</scope>
</reference>
<dbReference type="InterPro" id="IPR003607">
    <property type="entry name" value="HD/PDEase_dom"/>
</dbReference>
<dbReference type="Pfam" id="PF01966">
    <property type="entry name" value="HD"/>
    <property type="match status" value="1"/>
</dbReference>
<protein>
    <submittedName>
        <fullName evidence="2">Putative domain HDIG-containing protein</fullName>
    </submittedName>
</protein>
<name>A0A098EBK4_9ZZZZ</name>
<dbReference type="InterPro" id="IPR006674">
    <property type="entry name" value="HD_domain"/>
</dbReference>
<gene>
    <name evidence="2" type="ORF">MSIBF_A2840008</name>
</gene>
<organism evidence="2">
    <name type="scientific">groundwater metagenome</name>
    <dbReference type="NCBI Taxonomy" id="717931"/>
    <lineage>
        <taxon>unclassified sequences</taxon>
        <taxon>metagenomes</taxon>
        <taxon>ecological metagenomes</taxon>
    </lineage>
</organism>
<proteinExistence type="predicted"/>